<reference evidence="5" key="1">
    <citation type="submission" date="2024-02" db="EMBL/GenBank/DDBJ databases">
        <authorList>
            <consortium name="ELIXIR-Norway"/>
            <consortium name="Elixir Norway"/>
        </authorList>
    </citation>
    <scope>NUCLEOTIDE SEQUENCE</scope>
</reference>
<name>A0ABP0VWM6_9BRYO</name>
<dbReference type="PANTHER" id="PTHR36895">
    <property type="match status" value="1"/>
</dbReference>
<proteinExistence type="inferred from homology"/>
<evidence type="ECO:0000313" key="5">
    <source>
        <dbReference type="EMBL" id="CAK9257787.1"/>
    </source>
</evidence>
<evidence type="ECO:0000256" key="1">
    <source>
        <dbReference type="ARBA" id="ARBA00004474"/>
    </source>
</evidence>
<evidence type="ECO:0000256" key="2">
    <source>
        <dbReference type="ARBA" id="ARBA00009664"/>
    </source>
</evidence>
<dbReference type="SUPFAM" id="SSF51569">
    <property type="entry name" value="Aldolase"/>
    <property type="match status" value="1"/>
</dbReference>
<evidence type="ECO:0000313" key="6">
    <source>
        <dbReference type="Proteomes" id="UP001497444"/>
    </source>
</evidence>
<organism evidence="5 6">
    <name type="scientific">Sphagnum jensenii</name>
    <dbReference type="NCBI Taxonomy" id="128206"/>
    <lineage>
        <taxon>Eukaryota</taxon>
        <taxon>Viridiplantae</taxon>
        <taxon>Streptophyta</taxon>
        <taxon>Embryophyta</taxon>
        <taxon>Bryophyta</taxon>
        <taxon>Sphagnophytina</taxon>
        <taxon>Sphagnopsida</taxon>
        <taxon>Sphagnales</taxon>
        <taxon>Sphagnaceae</taxon>
        <taxon>Sphagnum</taxon>
    </lineage>
</organism>
<evidence type="ECO:0000256" key="4">
    <source>
        <dbReference type="ARBA" id="ARBA00022640"/>
    </source>
</evidence>
<dbReference type="InterPro" id="IPR007570">
    <property type="entry name" value="Uncharacterised_Ycf23"/>
</dbReference>
<evidence type="ECO:0000256" key="3">
    <source>
        <dbReference type="ARBA" id="ARBA00021523"/>
    </source>
</evidence>
<accession>A0ABP0VWM6</accession>
<dbReference type="InterPro" id="IPR013785">
    <property type="entry name" value="Aldolase_TIM"/>
</dbReference>
<sequence length="341" mass="34461">MAAAAALALSSSCAGIAGNLSASVNDGRIGCENVRSVVVRGCKKWNSLPSSCVSLSGCPIVVASGVQAVRVSYSAGRVRASASRSQEAVREFVLKEFNAGRALKVIAGLQNFDAENVAAVVIAADKGGATHVDIACDPELVKLAISLTDLPVCVSSVEPDAFVAAIEAGAHMVEIGNYDSFYESGRVFSAAEVLELTRKTRELLPFVTLSVTIPHTLPLVDQVSLAEKLEAEGADIIQTEGGTSASPASPGVQGLIEKASPTLAAAYSISKAVRIPVMCASGISAVTAPMASAAGAAGVGVGSAVNKLNDQLAMVAAVRSIADALSLGSGSHVSFVSAVAH</sequence>
<comment type="subcellular location">
    <subcellularLocation>
        <location evidence="1">Plastid</location>
    </subcellularLocation>
</comment>
<keyword evidence="4" id="KW-0934">Plastid</keyword>
<dbReference type="Gene3D" id="3.20.20.70">
    <property type="entry name" value="Aldolase class I"/>
    <property type="match status" value="1"/>
</dbReference>
<protein>
    <recommendedName>
        <fullName evidence="3">Uncharacterized protein ycf23</fullName>
    </recommendedName>
</protein>
<comment type="similarity">
    <text evidence="2">Belongs to the ycf23 family.</text>
</comment>
<dbReference type="PANTHER" id="PTHR36895:SF1">
    <property type="entry name" value="YCF23 PROTEIN"/>
    <property type="match status" value="1"/>
</dbReference>
<keyword evidence="6" id="KW-1185">Reference proteome</keyword>
<gene>
    <name evidence="5" type="ORF">CSSPJE1EN1_LOCUS3265</name>
</gene>
<dbReference type="EMBL" id="OZ020106">
    <property type="protein sequence ID" value="CAK9257787.1"/>
    <property type="molecule type" value="Genomic_DNA"/>
</dbReference>
<dbReference type="Proteomes" id="UP001497444">
    <property type="component" value="Chromosome 11"/>
</dbReference>
<dbReference type="Pfam" id="PF04481">
    <property type="entry name" value="DUF561"/>
    <property type="match status" value="1"/>
</dbReference>